<name>A0A183EGC2_9BILA</name>
<sequence length="244" mass="28290">MEVPVEPWDDFLAKCEVGKKQSKTVSESEWEWFDQLCELADEECCCSELDQSLQQVTLTVRLDASTYTLVLSRSADFPRSSPEMSSSLGASFEYEWHSGDTISSLYRQFIEICLRIDFAVMACKEVSFPFVFKEWQIDKTDPTSISITLTCNEGNAENEGFTLNLSVDWSEPNLFPRSITSPTPECLQHLRFDEWDSSLPFAENLRRIFLLNHDENTLCTCLVGREENGKRRKRRRWCRQAMMQ</sequence>
<accession>A0A183EGC2</accession>
<evidence type="ECO:0000313" key="4">
    <source>
        <dbReference type="WBParaSite" id="GPUH_0002003801-mRNA-1"/>
    </source>
</evidence>
<gene>
    <name evidence="2" type="ORF">GPUH_LOCUS20013</name>
</gene>
<reference evidence="4" key="1">
    <citation type="submission" date="2016-06" db="UniProtKB">
        <authorList>
            <consortium name="WormBaseParasite"/>
        </authorList>
    </citation>
    <scope>IDENTIFICATION</scope>
</reference>
<evidence type="ECO:0000313" key="3">
    <source>
        <dbReference type="Proteomes" id="UP000271098"/>
    </source>
</evidence>
<organism evidence="4">
    <name type="scientific">Gongylonema pulchrum</name>
    <dbReference type="NCBI Taxonomy" id="637853"/>
    <lineage>
        <taxon>Eukaryota</taxon>
        <taxon>Metazoa</taxon>
        <taxon>Ecdysozoa</taxon>
        <taxon>Nematoda</taxon>
        <taxon>Chromadorea</taxon>
        <taxon>Rhabditida</taxon>
        <taxon>Spirurina</taxon>
        <taxon>Spiruromorpha</taxon>
        <taxon>Spiruroidea</taxon>
        <taxon>Gongylonematidae</taxon>
        <taxon>Gongylonema</taxon>
    </lineage>
</organism>
<dbReference type="Proteomes" id="UP000271098">
    <property type="component" value="Unassembled WGS sequence"/>
</dbReference>
<dbReference type="WBParaSite" id="GPUH_0002003801-mRNA-1">
    <property type="protein sequence ID" value="GPUH_0002003801-mRNA-1"/>
    <property type="gene ID" value="GPUH_0002003801"/>
</dbReference>
<evidence type="ECO:0000259" key="1">
    <source>
        <dbReference type="Pfam" id="PF18890"/>
    </source>
</evidence>
<dbReference type="EMBL" id="UYRT01089601">
    <property type="protein sequence ID" value="VDN35108.1"/>
    <property type="molecule type" value="Genomic_DNA"/>
</dbReference>
<protein>
    <submittedName>
        <fullName evidence="4">WD-3 domain-containing protein</fullName>
    </submittedName>
</protein>
<evidence type="ECO:0000313" key="2">
    <source>
        <dbReference type="EMBL" id="VDN35108.1"/>
    </source>
</evidence>
<proteinExistence type="predicted"/>
<dbReference type="InterPro" id="IPR043898">
    <property type="entry name" value="FANCL_d2"/>
</dbReference>
<dbReference type="AlphaFoldDB" id="A0A183EGC2"/>
<keyword evidence="3" id="KW-1185">Reference proteome</keyword>
<feature type="domain" description="FANCL UBC-like" evidence="1">
    <location>
        <begin position="34"/>
        <end position="112"/>
    </location>
</feature>
<dbReference type="Pfam" id="PF18890">
    <property type="entry name" value="FANCL_d2"/>
    <property type="match status" value="1"/>
</dbReference>
<dbReference type="OrthoDB" id="5782004at2759"/>
<reference evidence="2 3" key="2">
    <citation type="submission" date="2018-11" db="EMBL/GenBank/DDBJ databases">
        <authorList>
            <consortium name="Pathogen Informatics"/>
        </authorList>
    </citation>
    <scope>NUCLEOTIDE SEQUENCE [LARGE SCALE GENOMIC DNA]</scope>
</reference>